<reference evidence="1" key="1">
    <citation type="submission" date="2015-10" db="EMBL/GenBank/DDBJ databases">
        <authorList>
            <person name="Martinez-Garcia P.J."/>
            <person name="Crepeau M.W."/>
            <person name="Puiu D."/>
            <person name="Gonzalez-Ibeas D."/>
            <person name="Whalen J."/>
            <person name="Stevens K."/>
            <person name="Paul R."/>
            <person name="Butterfield T."/>
            <person name="Britton M."/>
            <person name="Reagan R."/>
            <person name="Chakraborty S."/>
            <person name="Walawage S.L."/>
            <person name="Vasquez-Gross H.A."/>
            <person name="Cardeno C."/>
            <person name="Famula R."/>
            <person name="Pratt K."/>
            <person name="Kuruganti S."/>
            <person name="Aradhya M.K."/>
            <person name="Leslie C.A."/>
            <person name="Dandekar A.M."/>
            <person name="Salzberg S.L."/>
            <person name="Wegrzyn J.L."/>
            <person name="Langley C.H."/>
            <person name="Neale D.B."/>
        </authorList>
    </citation>
    <scope>NUCLEOTIDE SEQUENCE</scope>
    <source>
        <tissue evidence="1">Leaves</tissue>
    </source>
</reference>
<dbReference type="EMBL" id="LIHL02000005">
    <property type="protein sequence ID" value="KAF5471106.1"/>
    <property type="molecule type" value="Genomic_DNA"/>
</dbReference>
<organism evidence="1 2">
    <name type="scientific">Juglans regia</name>
    <name type="common">English walnut</name>
    <dbReference type="NCBI Taxonomy" id="51240"/>
    <lineage>
        <taxon>Eukaryota</taxon>
        <taxon>Viridiplantae</taxon>
        <taxon>Streptophyta</taxon>
        <taxon>Embryophyta</taxon>
        <taxon>Tracheophyta</taxon>
        <taxon>Spermatophyta</taxon>
        <taxon>Magnoliopsida</taxon>
        <taxon>eudicotyledons</taxon>
        <taxon>Gunneridae</taxon>
        <taxon>Pentapetalae</taxon>
        <taxon>rosids</taxon>
        <taxon>fabids</taxon>
        <taxon>Fagales</taxon>
        <taxon>Juglandaceae</taxon>
        <taxon>Juglans</taxon>
    </lineage>
</organism>
<reference evidence="1" key="2">
    <citation type="submission" date="2020-03" db="EMBL/GenBank/DDBJ databases">
        <title>Walnut 2.0.</title>
        <authorList>
            <person name="Marrano A."/>
            <person name="Britton M."/>
            <person name="Zimin A.V."/>
            <person name="Zaini P.A."/>
            <person name="Workman R."/>
            <person name="Puiu D."/>
            <person name="Bianco L."/>
            <person name="Allen B.J."/>
            <person name="Troggio M."/>
            <person name="Leslie C.A."/>
            <person name="Timp W."/>
            <person name="Dendekar A."/>
            <person name="Salzberg S.L."/>
            <person name="Neale D.B."/>
        </authorList>
    </citation>
    <scope>NUCLEOTIDE SEQUENCE</scope>
    <source>
        <tissue evidence="1">Leaves</tissue>
    </source>
</reference>
<accession>A0A833XU61</accession>
<name>A0A833XU61_JUGRE</name>
<dbReference type="Gramene" id="Jr05_13920_p1">
    <property type="protein sequence ID" value="cds.Jr05_13920_p1"/>
    <property type="gene ID" value="Jr05_13920"/>
</dbReference>
<comment type="caution">
    <text evidence="1">The sequence shown here is derived from an EMBL/GenBank/DDBJ whole genome shotgun (WGS) entry which is preliminary data.</text>
</comment>
<dbReference type="AlphaFoldDB" id="A0A833XU61"/>
<proteinExistence type="predicted"/>
<sequence length="320" mass="34450">MVKECAVTLGSHEFMRTRRKGDIVLIVSKGRNHNGSFISLSKFGRDKRRGLLVILEGRKGEGWRNFGDTLMELFSSSVSSTRTSHAIFAKKNRGDGGAPLTWAGGARSYSEVLKKVLPRAVRDVVPGAISSEDVQRYGGEDSRLLGLNEESVFRMLIGLEEKVGIILDEISYLKRCVKGKAELKDDVGRKSGPCPTGIVLGHGTGHASGPKKVWRAVATELSGQASKSKISGQELRQAPVAPITTLLATLSAQKLPTTSVDHPGEPVKVLQREDLEEGEILVEPLAQQSLRNAFASSSLGMLVENGHSEPCVVVEGSEAV</sequence>
<dbReference type="Proteomes" id="UP000619265">
    <property type="component" value="Unassembled WGS sequence"/>
</dbReference>
<evidence type="ECO:0000313" key="2">
    <source>
        <dbReference type="Proteomes" id="UP000619265"/>
    </source>
</evidence>
<evidence type="ECO:0000313" key="1">
    <source>
        <dbReference type="EMBL" id="KAF5471106.1"/>
    </source>
</evidence>
<protein>
    <submittedName>
        <fullName evidence="1">Uncharacterized protein</fullName>
    </submittedName>
</protein>
<gene>
    <name evidence="1" type="ORF">F2P56_011573</name>
</gene>